<keyword evidence="2" id="KW-0812">Transmembrane</keyword>
<evidence type="ECO:0000313" key="3">
    <source>
        <dbReference type="EMBL" id="NEZ59951.1"/>
    </source>
</evidence>
<keyword evidence="2" id="KW-1133">Transmembrane helix</keyword>
<protein>
    <submittedName>
        <fullName evidence="3">Uncharacterized protein</fullName>
    </submittedName>
</protein>
<gene>
    <name evidence="3" type="ORF">DXZ20_30765</name>
</gene>
<reference evidence="3 4" key="1">
    <citation type="journal article" date="2020" name="Microb. Ecol.">
        <title>Ecogenomics of the Marine Benthic Filamentous Cyanobacterium Adonisia.</title>
        <authorList>
            <person name="Walter J.M."/>
            <person name="Coutinho F.H."/>
            <person name="Leomil L."/>
            <person name="Hargreaves P.I."/>
            <person name="Campeao M.E."/>
            <person name="Vieira V.V."/>
            <person name="Silva B.S."/>
            <person name="Fistarol G.O."/>
            <person name="Salomon P.S."/>
            <person name="Sawabe T."/>
            <person name="Mino S."/>
            <person name="Hosokawa M."/>
            <person name="Miyashita H."/>
            <person name="Maruyama F."/>
            <person name="van Verk M.C."/>
            <person name="Dutilh B.E."/>
            <person name="Thompson C.C."/>
            <person name="Thompson F.L."/>
        </authorList>
    </citation>
    <scope>NUCLEOTIDE SEQUENCE [LARGE SCALE GENOMIC DNA]</scope>
    <source>
        <strain evidence="3 4">CCMR0081</strain>
    </source>
</reference>
<dbReference type="EMBL" id="QXHD01000004">
    <property type="protein sequence ID" value="NEZ59951.1"/>
    <property type="molecule type" value="Genomic_DNA"/>
</dbReference>
<evidence type="ECO:0000313" key="4">
    <source>
        <dbReference type="Proteomes" id="UP000481033"/>
    </source>
</evidence>
<sequence>MNSDHQSKEQELKNLEAELKEREIKVRMRELESEIETSTSVKPTVKHKGAVSFGWYNRLPKLVQFGVLVVGVIIAIRVATWLSGVLLLFAVGWVIYKLFLERSRN</sequence>
<proteinExistence type="predicted"/>
<dbReference type="RefSeq" id="WP_163667164.1">
    <property type="nucleotide sequence ID" value="NZ_QXHD01000004.1"/>
</dbReference>
<organism evidence="3 4">
    <name type="scientific">Adonisia turfae CCMR0081</name>
    <dbReference type="NCBI Taxonomy" id="2292702"/>
    <lineage>
        <taxon>Bacteria</taxon>
        <taxon>Bacillati</taxon>
        <taxon>Cyanobacteriota</taxon>
        <taxon>Adonisia</taxon>
        <taxon>Adonisia turfae</taxon>
    </lineage>
</organism>
<dbReference type="Proteomes" id="UP000481033">
    <property type="component" value="Unassembled WGS sequence"/>
</dbReference>
<dbReference type="AlphaFoldDB" id="A0A6M0RVX9"/>
<keyword evidence="2" id="KW-0472">Membrane</keyword>
<evidence type="ECO:0000256" key="2">
    <source>
        <dbReference type="SAM" id="Phobius"/>
    </source>
</evidence>
<keyword evidence="4" id="KW-1185">Reference proteome</keyword>
<evidence type="ECO:0000256" key="1">
    <source>
        <dbReference type="SAM" id="Coils"/>
    </source>
</evidence>
<feature type="coiled-coil region" evidence="1">
    <location>
        <begin position="2"/>
        <end position="34"/>
    </location>
</feature>
<accession>A0A6M0RVX9</accession>
<keyword evidence="1" id="KW-0175">Coiled coil</keyword>
<comment type="caution">
    <text evidence="3">The sequence shown here is derived from an EMBL/GenBank/DDBJ whole genome shotgun (WGS) entry which is preliminary data.</text>
</comment>
<name>A0A6M0RVX9_9CYAN</name>
<feature type="transmembrane region" description="Helical" evidence="2">
    <location>
        <begin position="65"/>
        <end position="96"/>
    </location>
</feature>